<organism evidence="10">
    <name type="scientific">Timema cristinae</name>
    <name type="common">Walking stick</name>
    <dbReference type="NCBI Taxonomy" id="61476"/>
    <lineage>
        <taxon>Eukaryota</taxon>
        <taxon>Metazoa</taxon>
        <taxon>Ecdysozoa</taxon>
        <taxon>Arthropoda</taxon>
        <taxon>Hexapoda</taxon>
        <taxon>Insecta</taxon>
        <taxon>Pterygota</taxon>
        <taxon>Neoptera</taxon>
        <taxon>Polyneoptera</taxon>
        <taxon>Phasmatodea</taxon>
        <taxon>Timematodea</taxon>
        <taxon>Timematoidea</taxon>
        <taxon>Timematidae</taxon>
        <taxon>Timema</taxon>
    </lineage>
</organism>
<keyword evidence="5" id="KW-1133">Transmembrane helix</keyword>
<gene>
    <name evidence="10" type="ORF">TCEB3V08_LOCUS5379</name>
</gene>
<evidence type="ECO:0000256" key="7">
    <source>
        <dbReference type="ARBA" id="ARBA00023136"/>
    </source>
</evidence>
<evidence type="ECO:0000256" key="6">
    <source>
        <dbReference type="ARBA" id="ARBA00023034"/>
    </source>
</evidence>
<dbReference type="EC" id="2.8.2.-" evidence="9"/>
<keyword evidence="9" id="KW-0735">Signal-anchor</keyword>
<evidence type="ECO:0000256" key="5">
    <source>
        <dbReference type="ARBA" id="ARBA00022989"/>
    </source>
</evidence>
<keyword evidence="8 9" id="KW-0325">Glycoprotein</keyword>
<evidence type="ECO:0000256" key="2">
    <source>
        <dbReference type="ARBA" id="ARBA00006339"/>
    </source>
</evidence>
<dbReference type="InterPro" id="IPR005331">
    <property type="entry name" value="Sulfotransferase"/>
</dbReference>
<proteinExistence type="inferred from homology"/>
<accession>A0A7R9GZ91</accession>
<dbReference type="GO" id="GO:0008146">
    <property type="term" value="F:sulfotransferase activity"/>
    <property type="evidence" value="ECO:0007669"/>
    <property type="project" value="InterPro"/>
</dbReference>
<sequence length="383" mass="44537">MFKLATDKTMTEKTYTEDKDAMFNHILVDEKHKLLYCYVPKVMDHSYRKQKAATSRTDFPFTLPPGHQSDMIKKDAKKTFRWCPSLPAPLPPGSQGCCTDNGWVNGPTFLVWLHFFVETVKPVKENKIILLLENHEVACTNWKRIFMLLTGQTNTTDVLAIPASAAHEKSIFTKLSNYATTDINILLKTYTKFLFVRHPFERLLSAYRNKLQQHYLSSKYFQSRFGRFIIKHYRVNASNESLLKGDDVKFSEFVAYLIDQKNKFNEHWKPIYDLCHPCLINYDIIGKYETLYEDSDFVLQKAGIENVVFPRALKPSSTSFYLKSYFSALSKETIEQLYKIYFLDFKLFDYDDISKTKQDLEEMGADVMAEAGNVGFTLNENKT</sequence>
<keyword evidence="7" id="KW-0472">Membrane</keyword>
<dbReference type="EMBL" id="OC318009">
    <property type="protein sequence ID" value="CAD7400185.1"/>
    <property type="molecule type" value="Genomic_DNA"/>
</dbReference>
<evidence type="ECO:0000256" key="8">
    <source>
        <dbReference type="ARBA" id="ARBA00023180"/>
    </source>
</evidence>
<keyword evidence="4" id="KW-0812">Transmembrane</keyword>
<evidence type="ECO:0000313" key="10">
    <source>
        <dbReference type="EMBL" id="CAD7400185.1"/>
    </source>
</evidence>
<dbReference type="PANTHER" id="PTHR12137:SF54">
    <property type="entry name" value="CARBOHYDRATE SULFOTRANSFERASE"/>
    <property type="match status" value="1"/>
</dbReference>
<protein>
    <recommendedName>
        <fullName evidence="9">Carbohydrate sulfotransferase</fullName>
        <ecNumber evidence="9">2.8.2.-</ecNumber>
    </recommendedName>
</protein>
<keyword evidence="3 9" id="KW-0808">Transferase</keyword>
<keyword evidence="9" id="KW-0119">Carbohydrate metabolism</keyword>
<dbReference type="GO" id="GO:0000139">
    <property type="term" value="C:Golgi membrane"/>
    <property type="evidence" value="ECO:0007669"/>
    <property type="project" value="UniProtKB-SubCell"/>
</dbReference>
<dbReference type="AlphaFoldDB" id="A0A7R9GZ91"/>
<dbReference type="PANTHER" id="PTHR12137">
    <property type="entry name" value="CARBOHYDRATE SULFOTRANSFERASE"/>
    <property type="match status" value="1"/>
</dbReference>
<dbReference type="Pfam" id="PF03567">
    <property type="entry name" value="Sulfotransfer_2"/>
    <property type="match status" value="1"/>
</dbReference>
<dbReference type="GO" id="GO:0003676">
    <property type="term" value="F:nucleic acid binding"/>
    <property type="evidence" value="ECO:0007669"/>
    <property type="project" value="InterPro"/>
</dbReference>
<evidence type="ECO:0000256" key="1">
    <source>
        <dbReference type="ARBA" id="ARBA00004323"/>
    </source>
</evidence>
<keyword evidence="6 9" id="KW-0333">Golgi apparatus</keyword>
<dbReference type="GO" id="GO:0016051">
    <property type="term" value="P:carbohydrate biosynthetic process"/>
    <property type="evidence" value="ECO:0007669"/>
    <property type="project" value="InterPro"/>
</dbReference>
<comment type="similarity">
    <text evidence="2 9">Belongs to the sulfotransferase 2 family.</text>
</comment>
<dbReference type="InterPro" id="IPR018011">
    <property type="entry name" value="Carb_sulfotrans_8-10"/>
</dbReference>
<reference evidence="10" key="1">
    <citation type="submission" date="2020-11" db="EMBL/GenBank/DDBJ databases">
        <authorList>
            <person name="Tran Van P."/>
        </authorList>
    </citation>
    <scope>NUCLEOTIDE SEQUENCE</scope>
</reference>
<evidence type="ECO:0000256" key="9">
    <source>
        <dbReference type="RuleBase" id="RU364020"/>
    </source>
</evidence>
<evidence type="ECO:0000256" key="3">
    <source>
        <dbReference type="ARBA" id="ARBA00022679"/>
    </source>
</evidence>
<name>A0A7R9GZ91_TIMCR</name>
<comment type="subcellular location">
    <subcellularLocation>
        <location evidence="1 9">Golgi apparatus membrane</location>
        <topology evidence="1 9">Single-pass type II membrane protein</topology>
    </subcellularLocation>
</comment>
<evidence type="ECO:0000256" key="4">
    <source>
        <dbReference type="ARBA" id="ARBA00022692"/>
    </source>
</evidence>